<dbReference type="Pfam" id="PF03458">
    <property type="entry name" value="Gly_transporter"/>
    <property type="match status" value="2"/>
</dbReference>
<feature type="transmembrane region" description="Helical" evidence="7">
    <location>
        <begin position="32"/>
        <end position="52"/>
    </location>
</feature>
<evidence type="ECO:0000256" key="2">
    <source>
        <dbReference type="ARBA" id="ARBA00008193"/>
    </source>
</evidence>
<dbReference type="PANTHER" id="PTHR30506">
    <property type="entry name" value="INNER MEMBRANE PROTEIN"/>
    <property type="match status" value="1"/>
</dbReference>
<keyword evidence="3" id="KW-1003">Cell membrane</keyword>
<keyword evidence="6 7" id="KW-0472">Membrane</keyword>
<keyword evidence="4 7" id="KW-0812">Transmembrane</keyword>
<comment type="subcellular location">
    <subcellularLocation>
        <location evidence="1">Cell membrane</location>
        <topology evidence="1">Multi-pass membrane protein</topology>
    </subcellularLocation>
</comment>
<organism evidence="9 10">
    <name type="scientific">Pradoshia eiseniae</name>
    <dbReference type="NCBI Taxonomy" id="2064768"/>
    <lineage>
        <taxon>Bacteria</taxon>
        <taxon>Bacillati</taxon>
        <taxon>Bacillota</taxon>
        <taxon>Bacilli</taxon>
        <taxon>Bacillales</taxon>
        <taxon>Bacillaceae</taxon>
        <taxon>Pradoshia</taxon>
    </lineage>
</organism>
<evidence type="ECO:0000313" key="9">
    <source>
        <dbReference type="EMBL" id="PQD93918.1"/>
    </source>
</evidence>
<dbReference type="InterPro" id="IPR005115">
    <property type="entry name" value="Gly_transporter"/>
</dbReference>
<evidence type="ECO:0000259" key="8">
    <source>
        <dbReference type="Pfam" id="PF03458"/>
    </source>
</evidence>
<feature type="domain" description="Glycine transporter" evidence="8">
    <location>
        <begin position="92"/>
        <end position="160"/>
    </location>
</feature>
<evidence type="ECO:0000256" key="6">
    <source>
        <dbReference type="ARBA" id="ARBA00023136"/>
    </source>
</evidence>
<evidence type="ECO:0000256" key="3">
    <source>
        <dbReference type="ARBA" id="ARBA00022475"/>
    </source>
</evidence>
<dbReference type="GO" id="GO:0005886">
    <property type="term" value="C:plasma membrane"/>
    <property type="evidence" value="ECO:0007669"/>
    <property type="project" value="UniProtKB-SubCell"/>
</dbReference>
<evidence type="ECO:0000313" key="10">
    <source>
        <dbReference type="Proteomes" id="UP000239663"/>
    </source>
</evidence>
<dbReference type="PANTHER" id="PTHR30506:SF3">
    <property type="entry name" value="UPF0126 INNER MEMBRANE PROTEIN YADS-RELATED"/>
    <property type="match status" value="1"/>
</dbReference>
<comment type="similarity">
    <text evidence="2">Belongs to the UPF0126 family.</text>
</comment>
<feature type="transmembrane region" description="Helical" evidence="7">
    <location>
        <begin position="116"/>
        <end position="137"/>
    </location>
</feature>
<feature type="transmembrane region" description="Helical" evidence="7">
    <location>
        <begin position="64"/>
        <end position="82"/>
    </location>
</feature>
<feature type="domain" description="Glycine transporter" evidence="8">
    <location>
        <begin position="5"/>
        <end position="79"/>
    </location>
</feature>
<gene>
    <name evidence="9" type="ORF">CYL18_17325</name>
</gene>
<dbReference type="EMBL" id="PKOZ01000018">
    <property type="protein sequence ID" value="PQD93918.1"/>
    <property type="molecule type" value="Genomic_DNA"/>
</dbReference>
<feature type="transmembrane region" description="Helical" evidence="7">
    <location>
        <begin position="172"/>
        <end position="191"/>
    </location>
</feature>
<keyword evidence="10" id="KW-1185">Reference proteome</keyword>
<evidence type="ECO:0000256" key="5">
    <source>
        <dbReference type="ARBA" id="ARBA00022989"/>
    </source>
</evidence>
<evidence type="ECO:0000256" key="4">
    <source>
        <dbReference type="ARBA" id="ARBA00022692"/>
    </source>
</evidence>
<dbReference type="AlphaFoldDB" id="A0A2S7MVZ8"/>
<evidence type="ECO:0000256" key="7">
    <source>
        <dbReference type="SAM" id="Phobius"/>
    </source>
</evidence>
<protein>
    <recommendedName>
        <fullName evidence="8">Glycine transporter domain-containing protein</fullName>
    </recommendedName>
</protein>
<dbReference type="Proteomes" id="UP000239663">
    <property type="component" value="Unassembled WGS sequence"/>
</dbReference>
<proteinExistence type="inferred from homology"/>
<sequence>MSWELLSIIGTIAFAISGALVAMEEEYDLFGIYLLGFVTAFGGGAVRNILLGIPLSQLWHQDRLFLIAFISISLTCVFHQSLMPHWNKWGNIFDAIGLSAFAVQGALKAVDMDAPLLAVIFAAILTGSGGGIVRDVLAGRKPILLQSEIYAIWAGIAGLLIGTGLLTTNVQLWILFIAVTGLRMLSYLNNWHLPVIRMQKSSE</sequence>
<comment type="caution">
    <text evidence="9">The sequence shown here is derived from an EMBL/GenBank/DDBJ whole genome shotgun (WGS) entry which is preliminary data.</text>
</comment>
<dbReference type="RefSeq" id="WP_104850751.1">
    <property type="nucleotide sequence ID" value="NZ_PKOZ01000018.1"/>
</dbReference>
<evidence type="ECO:0000256" key="1">
    <source>
        <dbReference type="ARBA" id="ARBA00004651"/>
    </source>
</evidence>
<feature type="transmembrane region" description="Helical" evidence="7">
    <location>
        <begin position="149"/>
        <end position="166"/>
    </location>
</feature>
<dbReference type="OrthoDB" id="9791874at2"/>
<accession>A0A2S7MVZ8</accession>
<reference evidence="9 10" key="1">
    <citation type="submission" date="2017-12" db="EMBL/GenBank/DDBJ databases">
        <title>Taxonomic description and draft genome of Pradoshia cofamensis Gen. nov., sp. nov., a thermotolerant bacillale isolated from anterior gut of earthworm Eisenia fetida.</title>
        <authorList>
            <person name="Saha T."/>
            <person name="Chakraborty R."/>
        </authorList>
    </citation>
    <scope>NUCLEOTIDE SEQUENCE [LARGE SCALE GENOMIC DNA]</scope>
    <source>
        <strain evidence="9 10">EAG3</strain>
    </source>
</reference>
<name>A0A2S7MVZ8_9BACI</name>
<keyword evidence="5 7" id="KW-1133">Transmembrane helix</keyword>